<reference evidence="10 11" key="1">
    <citation type="journal article" date="2018" name="J. Microbiol.">
        <title>Bacillus spongiae sp. nov., isolated from sponge of Jeju Island.</title>
        <authorList>
            <person name="Lee G.E."/>
            <person name="Im W.T."/>
            <person name="Park J.S."/>
        </authorList>
    </citation>
    <scope>NUCLEOTIDE SEQUENCE [LARGE SCALE GENOMIC DNA]</scope>
    <source>
        <strain evidence="10 11">135PIL107-10</strain>
    </source>
</reference>
<comment type="subcellular location">
    <subcellularLocation>
        <location evidence="1">Cell membrane</location>
        <topology evidence="1">Multi-pass membrane protein</topology>
    </subcellularLocation>
</comment>
<evidence type="ECO:0000259" key="8">
    <source>
        <dbReference type="PROSITE" id="PS50893"/>
    </source>
</evidence>
<dbReference type="Gene3D" id="1.20.1560.10">
    <property type="entry name" value="ABC transporter type 1, transmembrane domain"/>
    <property type="match status" value="1"/>
</dbReference>
<evidence type="ECO:0000256" key="7">
    <source>
        <dbReference type="SAM" id="Phobius"/>
    </source>
</evidence>
<evidence type="ECO:0000256" key="1">
    <source>
        <dbReference type="ARBA" id="ARBA00004651"/>
    </source>
</evidence>
<dbReference type="EMBL" id="JBBAXC010000008">
    <property type="protein sequence ID" value="MEI5907647.1"/>
    <property type="molecule type" value="Genomic_DNA"/>
</dbReference>
<dbReference type="InterPro" id="IPR039421">
    <property type="entry name" value="Type_1_exporter"/>
</dbReference>
<keyword evidence="6 7" id="KW-0472">Membrane</keyword>
<feature type="transmembrane region" description="Helical" evidence="7">
    <location>
        <begin position="250"/>
        <end position="271"/>
    </location>
</feature>
<comment type="caution">
    <text evidence="10">The sequence shown here is derived from an EMBL/GenBank/DDBJ whole genome shotgun (WGS) entry which is preliminary data.</text>
</comment>
<dbReference type="Gene3D" id="3.40.50.300">
    <property type="entry name" value="P-loop containing nucleotide triphosphate hydrolases"/>
    <property type="match status" value="1"/>
</dbReference>
<gene>
    <name evidence="10" type="ORF">WAK64_11325</name>
</gene>
<dbReference type="SUPFAM" id="SSF52540">
    <property type="entry name" value="P-loop containing nucleoside triphosphate hydrolases"/>
    <property type="match status" value="1"/>
</dbReference>
<dbReference type="SMART" id="SM00382">
    <property type="entry name" value="AAA"/>
    <property type="match status" value="1"/>
</dbReference>
<evidence type="ECO:0000256" key="3">
    <source>
        <dbReference type="ARBA" id="ARBA00022741"/>
    </source>
</evidence>
<evidence type="ECO:0000256" key="2">
    <source>
        <dbReference type="ARBA" id="ARBA00022692"/>
    </source>
</evidence>
<keyword evidence="2 7" id="KW-0812">Transmembrane</keyword>
<dbReference type="CDD" id="cd03228">
    <property type="entry name" value="ABCC_MRP_Like"/>
    <property type="match status" value="1"/>
</dbReference>
<evidence type="ECO:0000256" key="5">
    <source>
        <dbReference type="ARBA" id="ARBA00022989"/>
    </source>
</evidence>
<dbReference type="SUPFAM" id="SSF90123">
    <property type="entry name" value="ABC transporter transmembrane region"/>
    <property type="match status" value="1"/>
</dbReference>
<keyword evidence="11" id="KW-1185">Reference proteome</keyword>
<feature type="transmembrane region" description="Helical" evidence="7">
    <location>
        <begin position="133"/>
        <end position="156"/>
    </location>
</feature>
<accession>A0ABU8HES0</accession>
<evidence type="ECO:0000256" key="6">
    <source>
        <dbReference type="ARBA" id="ARBA00023136"/>
    </source>
</evidence>
<dbReference type="PROSITE" id="PS50893">
    <property type="entry name" value="ABC_TRANSPORTER_2"/>
    <property type="match status" value="1"/>
</dbReference>
<name>A0ABU8HES0_9BACI</name>
<evidence type="ECO:0000256" key="4">
    <source>
        <dbReference type="ARBA" id="ARBA00022840"/>
    </source>
</evidence>
<dbReference type="Proteomes" id="UP001312865">
    <property type="component" value="Unassembled WGS sequence"/>
</dbReference>
<keyword evidence="3" id="KW-0547">Nucleotide-binding</keyword>
<proteinExistence type="predicted"/>
<feature type="domain" description="ABC transporter" evidence="8">
    <location>
        <begin position="340"/>
        <end position="579"/>
    </location>
</feature>
<evidence type="ECO:0000313" key="10">
    <source>
        <dbReference type="EMBL" id="MEI5907647.1"/>
    </source>
</evidence>
<feature type="transmembrane region" description="Helical" evidence="7">
    <location>
        <begin position="20"/>
        <end position="42"/>
    </location>
</feature>
<organism evidence="10 11">
    <name type="scientific">Bacillus spongiae</name>
    <dbReference type="NCBI Taxonomy" id="2683610"/>
    <lineage>
        <taxon>Bacteria</taxon>
        <taxon>Bacillati</taxon>
        <taxon>Bacillota</taxon>
        <taxon>Bacilli</taxon>
        <taxon>Bacillales</taxon>
        <taxon>Bacillaceae</taxon>
        <taxon>Bacillus</taxon>
    </lineage>
</organism>
<sequence length="594" mass="68864">MVLKSLTYSYRTVWKASKFLLFIILLLKIGLGFVPLLNIWLFEKLFDSIATSVSNNTMDTVVFIYLFGLAFTSFLTFVLYRLTDILKKIMSYKFEVYSKRYIFLQSRNVPYIEYENPEFQNSYYRVFSGQQNMLNVVDSSLTIIQSSISLVTVMWYLLHIDILFILLLIIMVLPLYIIEVKNGKQRYELMRKLTEIGRMNGYLENLLIRRESLKGIRINNLETYFVDKWEKNFVKSSKEKVRLDIKQTKWLFLSNIVLVFSYLASGGYVYYLMYKELLTIGVLAAVLQAIQTLQGIVPNLTGNISTFYESALHVKEFQGFSPKYERKTVEKRSLPIIESIEAKGLSFTYPNNVQETIRNIDLSLQRGKKIAVIGNNGSGKTTLIKCLIGLYETSKMVEINHSYHLEELNQEDFRANISVLFQDFNKYDFSIKENISISNVEDLNLDKMVYYATKTGINDHIQMLPDKYDTILGRSFGNSKDFSGGQWQKLALSRAMFKETDFLFLDEPTSAMDPESEFQIINNLLNEMEDVGVVYITHRINVAMLADEILLMEDGEIKERGSHEELVSKKGQYFKLYNRQLDYLARKEGGVPVG</sequence>
<dbReference type="GO" id="GO:0005524">
    <property type="term" value="F:ATP binding"/>
    <property type="evidence" value="ECO:0007669"/>
    <property type="project" value="UniProtKB-KW"/>
</dbReference>
<dbReference type="RefSeq" id="WP_336587085.1">
    <property type="nucleotide sequence ID" value="NZ_JBBAXC010000008.1"/>
</dbReference>
<keyword evidence="5 7" id="KW-1133">Transmembrane helix</keyword>
<dbReference type="InterPro" id="IPR017871">
    <property type="entry name" value="ABC_transporter-like_CS"/>
</dbReference>
<evidence type="ECO:0000259" key="9">
    <source>
        <dbReference type="PROSITE" id="PS50929"/>
    </source>
</evidence>
<dbReference type="Pfam" id="PF00005">
    <property type="entry name" value="ABC_tran"/>
    <property type="match status" value="1"/>
</dbReference>
<feature type="transmembrane region" description="Helical" evidence="7">
    <location>
        <begin position="62"/>
        <end position="83"/>
    </location>
</feature>
<protein>
    <submittedName>
        <fullName evidence="10">ABC transporter ATP-binding protein</fullName>
    </submittedName>
</protein>
<dbReference type="PANTHER" id="PTHR24221">
    <property type="entry name" value="ATP-BINDING CASSETTE SUB-FAMILY B"/>
    <property type="match status" value="1"/>
</dbReference>
<dbReference type="InterPro" id="IPR011527">
    <property type="entry name" value="ABC1_TM_dom"/>
</dbReference>
<feature type="domain" description="ABC transmembrane type-1" evidence="9">
    <location>
        <begin position="22"/>
        <end position="309"/>
    </location>
</feature>
<dbReference type="PROSITE" id="PS00211">
    <property type="entry name" value="ABC_TRANSPORTER_1"/>
    <property type="match status" value="1"/>
</dbReference>
<evidence type="ECO:0000313" key="11">
    <source>
        <dbReference type="Proteomes" id="UP001312865"/>
    </source>
</evidence>
<dbReference type="PANTHER" id="PTHR24221:SF646">
    <property type="entry name" value="HAEMOLYSIN SECRETION ATP-BINDING PROTEIN"/>
    <property type="match status" value="1"/>
</dbReference>
<dbReference type="InterPro" id="IPR027417">
    <property type="entry name" value="P-loop_NTPase"/>
</dbReference>
<feature type="transmembrane region" description="Helical" evidence="7">
    <location>
        <begin position="162"/>
        <end position="180"/>
    </location>
</feature>
<dbReference type="InterPro" id="IPR003439">
    <property type="entry name" value="ABC_transporter-like_ATP-bd"/>
</dbReference>
<dbReference type="InterPro" id="IPR036640">
    <property type="entry name" value="ABC1_TM_sf"/>
</dbReference>
<keyword evidence="4 10" id="KW-0067">ATP-binding</keyword>
<dbReference type="PROSITE" id="PS50929">
    <property type="entry name" value="ABC_TM1F"/>
    <property type="match status" value="1"/>
</dbReference>
<dbReference type="InterPro" id="IPR003593">
    <property type="entry name" value="AAA+_ATPase"/>
</dbReference>